<evidence type="ECO:0000313" key="2">
    <source>
        <dbReference type="EMBL" id="PST82727.1"/>
    </source>
</evidence>
<dbReference type="OrthoDB" id="9810477at2"/>
<feature type="domain" description="M23ase beta-sheet core" evidence="1">
    <location>
        <begin position="201"/>
        <end position="298"/>
    </location>
</feature>
<proteinExistence type="predicted"/>
<gene>
    <name evidence="2" type="ORF">C7T94_08715</name>
</gene>
<comment type="caution">
    <text evidence="2">The sequence shown here is derived from an EMBL/GenBank/DDBJ whole genome shotgun (WGS) entry which is preliminary data.</text>
</comment>
<dbReference type="Gene3D" id="2.70.70.10">
    <property type="entry name" value="Glucose Permease (Domain IIA)"/>
    <property type="match status" value="1"/>
</dbReference>
<dbReference type="CDD" id="cd12797">
    <property type="entry name" value="M23_peptidase"/>
    <property type="match status" value="1"/>
</dbReference>
<dbReference type="PANTHER" id="PTHR21666:SF268">
    <property type="entry name" value="PEPTIDASE M23 DOMAIN-CONTAINING PROTEIN"/>
    <property type="match status" value="1"/>
</dbReference>
<keyword evidence="3" id="KW-1185">Reference proteome</keyword>
<dbReference type="InterPro" id="IPR050570">
    <property type="entry name" value="Cell_wall_metabolism_enzyme"/>
</dbReference>
<dbReference type="AlphaFoldDB" id="A0A2T3HJV7"/>
<evidence type="ECO:0000259" key="1">
    <source>
        <dbReference type="Pfam" id="PF01551"/>
    </source>
</evidence>
<dbReference type="PANTHER" id="PTHR21666">
    <property type="entry name" value="PEPTIDASE-RELATED"/>
    <property type="match status" value="1"/>
</dbReference>
<dbReference type="RefSeq" id="WP_107214988.1">
    <property type="nucleotide sequence ID" value="NZ_KZ686269.1"/>
</dbReference>
<dbReference type="Pfam" id="PF01551">
    <property type="entry name" value="Peptidase_M23"/>
    <property type="match status" value="1"/>
</dbReference>
<dbReference type="Proteomes" id="UP000240912">
    <property type="component" value="Unassembled WGS sequence"/>
</dbReference>
<dbReference type="EMBL" id="PYLS01000005">
    <property type="protein sequence ID" value="PST82727.1"/>
    <property type="molecule type" value="Genomic_DNA"/>
</dbReference>
<dbReference type="InterPro" id="IPR016047">
    <property type="entry name" value="M23ase_b-sheet_dom"/>
</dbReference>
<name>A0A2T3HJV7_9SPHI</name>
<sequence>MNKIKYLVLSALLLLTLILNGCKSRMPGLFSARSPHDQYRGMLINAGLDRTAMGAQWLSTAEKSLAAPIAVRVPFRESGYFPADRVVAASYRFSVSQGQKLTISIDSKAASPFRIYADLWEIRPGREPKLLAYADTLNNPFTFDADAVNMYLLRLQPELLQGGAYTVEIGTGPSLAFPVQGASRKNIGSYFGAGRDANTRKHEGVDIFAAFRTPAIASASGTVVRVNENNLGGRVVWLRPDGKEYTLYYAHLDEQLAKTGQRVQPGDTLGLVGNTGNARTTPPHLHFGIYASGGAVNPLPFIDPQVTPLPPLRAALQPLNTRMRTQSEVSAALTTTAGPDTLVRLPAGTIVLAEAASEDRYRVTLPDGSSGYISAGRLRSASAPLRKFTAETAGHEVFDLPLRTAAVRFRLEPGERADVLGTYKGYILISNKNQETGWVPAPARLSR</sequence>
<accession>A0A2T3HJV7</accession>
<evidence type="ECO:0000313" key="3">
    <source>
        <dbReference type="Proteomes" id="UP000240912"/>
    </source>
</evidence>
<organism evidence="2 3">
    <name type="scientific">Pedobacter yulinensis</name>
    <dbReference type="NCBI Taxonomy" id="2126353"/>
    <lineage>
        <taxon>Bacteria</taxon>
        <taxon>Pseudomonadati</taxon>
        <taxon>Bacteroidota</taxon>
        <taxon>Sphingobacteriia</taxon>
        <taxon>Sphingobacteriales</taxon>
        <taxon>Sphingobacteriaceae</taxon>
        <taxon>Pedobacter</taxon>
    </lineage>
</organism>
<dbReference type="SUPFAM" id="SSF51261">
    <property type="entry name" value="Duplicated hybrid motif"/>
    <property type="match status" value="1"/>
</dbReference>
<protein>
    <submittedName>
        <fullName evidence="2">Peptidase M23</fullName>
    </submittedName>
</protein>
<reference evidence="2 3" key="1">
    <citation type="submission" date="2018-03" db="EMBL/GenBank/DDBJ databases">
        <authorList>
            <person name="Keele B.F."/>
        </authorList>
    </citation>
    <scope>NUCLEOTIDE SEQUENCE [LARGE SCALE GENOMIC DNA]</scope>
    <source>
        <strain evidence="2 3">YL28-9</strain>
    </source>
</reference>
<dbReference type="GO" id="GO:0004222">
    <property type="term" value="F:metalloendopeptidase activity"/>
    <property type="evidence" value="ECO:0007669"/>
    <property type="project" value="TreeGrafter"/>
</dbReference>
<dbReference type="InterPro" id="IPR011055">
    <property type="entry name" value="Dup_hybrid_motif"/>
</dbReference>